<feature type="signal peptide" evidence="1">
    <location>
        <begin position="1"/>
        <end position="23"/>
    </location>
</feature>
<proteinExistence type="predicted"/>
<dbReference type="Proteomes" id="UP001596620">
    <property type="component" value="Unassembled WGS sequence"/>
</dbReference>
<protein>
    <submittedName>
        <fullName evidence="2">Uncharacterized protein</fullName>
    </submittedName>
</protein>
<organism evidence="2 3">
    <name type="scientific">Lentibacillus kimchii</name>
    <dbReference type="NCBI Taxonomy" id="1542911"/>
    <lineage>
        <taxon>Bacteria</taxon>
        <taxon>Bacillati</taxon>
        <taxon>Bacillota</taxon>
        <taxon>Bacilli</taxon>
        <taxon>Bacillales</taxon>
        <taxon>Bacillaceae</taxon>
        <taxon>Lentibacillus</taxon>
    </lineage>
</organism>
<dbReference type="RefSeq" id="WP_382358823.1">
    <property type="nucleotide sequence ID" value="NZ_JBHTGR010000019.1"/>
</dbReference>
<keyword evidence="3" id="KW-1185">Reference proteome</keyword>
<dbReference type="EMBL" id="JBHTGR010000019">
    <property type="protein sequence ID" value="MFC7747303.1"/>
    <property type="molecule type" value="Genomic_DNA"/>
</dbReference>
<evidence type="ECO:0000313" key="3">
    <source>
        <dbReference type="Proteomes" id="UP001596620"/>
    </source>
</evidence>
<feature type="chain" id="PRO_5047540926" evidence="1">
    <location>
        <begin position="24"/>
        <end position="221"/>
    </location>
</feature>
<accession>A0ABW2UWG5</accession>
<reference evidence="3" key="1">
    <citation type="journal article" date="2019" name="Int. J. Syst. Evol. Microbiol.">
        <title>The Global Catalogue of Microorganisms (GCM) 10K type strain sequencing project: providing services to taxonomists for standard genome sequencing and annotation.</title>
        <authorList>
            <consortium name="The Broad Institute Genomics Platform"/>
            <consortium name="The Broad Institute Genome Sequencing Center for Infectious Disease"/>
            <person name="Wu L."/>
            <person name="Ma J."/>
        </authorList>
    </citation>
    <scope>NUCLEOTIDE SEQUENCE [LARGE SCALE GENOMIC DNA]</scope>
    <source>
        <strain evidence="3">JCM 30234</strain>
    </source>
</reference>
<comment type="caution">
    <text evidence="2">The sequence shown here is derived from an EMBL/GenBank/DDBJ whole genome shotgun (WGS) entry which is preliminary data.</text>
</comment>
<name>A0ABW2UWG5_9BACI</name>
<evidence type="ECO:0000256" key="1">
    <source>
        <dbReference type="SAM" id="SignalP"/>
    </source>
</evidence>
<keyword evidence="1" id="KW-0732">Signal</keyword>
<gene>
    <name evidence="2" type="ORF">ACFQU8_08655</name>
</gene>
<sequence length="221" mass="23819">MKSKSLVALVSLLIFTLPISVGASSLNKAEDGVPEQNMDNYINQLETYVKIDNDGTISLDSSYKEDLEIPKKVTEGIEDWMNYLNQLVRDGKADINEDLEVSVDQDVQGLNTSNGDISLFASGRSGVDVHWWGYNIFLNSTETRTVYQSFKTSGGAMDGAAVISRFIPVPPTQLVSAISGAIGGGLVGFGNMIQDENQGNGVRIRFTGLGYAAVPTGVFPQ</sequence>
<evidence type="ECO:0000313" key="2">
    <source>
        <dbReference type="EMBL" id="MFC7747303.1"/>
    </source>
</evidence>